<proteinExistence type="predicted"/>
<dbReference type="InterPro" id="IPR002508">
    <property type="entry name" value="MurNAc-LAA_cat"/>
</dbReference>
<dbReference type="SMART" id="SM00646">
    <property type="entry name" value="Ami_3"/>
    <property type="match status" value="1"/>
</dbReference>
<dbReference type="RefSeq" id="WP_216569047.1">
    <property type="nucleotide sequence ID" value="NZ_JAHLOQ010000011.1"/>
</dbReference>
<dbReference type="PANTHER" id="PTHR30404">
    <property type="entry name" value="N-ACETYLMURAMOYL-L-ALANINE AMIDASE"/>
    <property type="match status" value="1"/>
</dbReference>
<organism evidence="5 6">
    <name type="scientific">Intestinibacter bartlettii</name>
    <dbReference type="NCBI Taxonomy" id="261299"/>
    <lineage>
        <taxon>Bacteria</taxon>
        <taxon>Bacillati</taxon>
        <taxon>Bacillota</taxon>
        <taxon>Clostridia</taxon>
        <taxon>Peptostreptococcales</taxon>
        <taxon>Peptostreptococcaceae</taxon>
        <taxon>Intestinibacter</taxon>
    </lineage>
</organism>
<keyword evidence="6" id="KW-1185">Reference proteome</keyword>
<protein>
    <submittedName>
        <fullName evidence="5">N-acetylmuramoyl-L-alanine amidase</fullName>
    </submittedName>
</protein>
<feature type="compositionally biased region" description="Polar residues" evidence="2">
    <location>
        <begin position="28"/>
        <end position="48"/>
    </location>
</feature>
<comment type="caution">
    <text evidence="5">The sequence shown here is derived from an EMBL/GenBank/DDBJ whole genome shotgun (WGS) entry which is preliminary data.</text>
</comment>
<dbReference type="CDD" id="cd02696">
    <property type="entry name" value="MurNAc-LAA"/>
    <property type="match status" value="1"/>
</dbReference>
<keyword evidence="3" id="KW-0732">Signal</keyword>
<evidence type="ECO:0000313" key="6">
    <source>
        <dbReference type="Proteomes" id="UP001196301"/>
    </source>
</evidence>
<evidence type="ECO:0000256" key="2">
    <source>
        <dbReference type="SAM" id="MobiDB-lite"/>
    </source>
</evidence>
<reference evidence="5 6" key="1">
    <citation type="submission" date="2021-06" db="EMBL/GenBank/DDBJ databases">
        <authorList>
            <person name="Sun Q."/>
            <person name="Li D."/>
        </authorList>
    </citation>
    <scope>NUCLEOTIDE SEQUENCE [LARGE SCALE GENOMIC DNA]</scope>
    <source>
        <strain evidence="5 6">N19</strain>
    </source>
</reference>
<feature type="region of interest" description="Disordered" evidence="2">
    <location>
        <begin position="28"/>
        <end position="99"/>
    </location>
</feature>
<gene>
    <name evidence="5" type="ORF">KQI20_05630</name>
</gene>
<feature type="compositionally biased region" description="Low complexity" evidence="2">
    <location>
        <begin position="49"/>
        <end position="96"/>
    </location>
</feature>
<evidence type="ECO:0000256" key="1">
    <source>
        <dbReference type="ARBA" id="ARBA00022801"/>
    </source>
</evidence>
<feature type="chain" id="PRO_5045678709" evidence="3">
    <location>
        <begin position="21"/>
        <end position="308"/>
    </location>
</feature>
<keyword evidence="1" id="KW-0378">Hydrolase</keyword>
<accession>A0ABS6DVY7</accession>
<evidence type="ECO:0000256" key="3">
    <source>
        <dbReference type="SAM" id="SignalP"/>
    </source>
</evidence>
<dbReference type="EMBL" id="JAHLOQ010000011">
    <property type="protein sequence ID" value="MBU5335914.1"/>
    <property type="molecule type" value="Genomic_DNA"/>
</dbReference>
<dbReference type="Proteomes" id="UP001196301">
    <property type="component" value="Unassembled WGS sequence"/>
</dbReference>
<feature type="signal peptide" evidence="3">
    <location>
        <begin position="1"/>
        <end position="20"/>
    </location>
</feature>
<sequence length="308" mass="33948">MKKKSLMLLILLMVSLVSFGCSKSNTLSDKGDISTSNNSSQKSPQNIKSNRQNNNSEGNNSQVNNSDNNNNSQSNTQNNAQNNSQQNQTTNEGNSQKKNGQYVICIDPGHQAKGDMSQEPIGPGATQTKFKVSWGTQGVATKTPEYELTLSASKILKTYLEQMGFKVIMTRESNDVNITNAERATFANKNNADLVIRIHADGSEDSSVNGASLHIPAQNGQYTSKIYPKSNQCAEIMMSSMKGAGFKVNNIFQRSDLTGFNWSEVPAVLVEMGYMSNPEEDQKMAQKSYQEKMMKSIAEATQRYFSQN</sequence>
<name>A0ABS6DVY7_9FIRM</name>
<dbReference type="Pfam" id="PF01520">
    <property type="entry name" value="Amidase_3"/>
    <property type="match status" value="1"/>
</dbReference>
<dbReference type="InterPro" id="IPR050695">
    <property type="entry name" value="N-acetylmuramoyl_amidase_3"/>
</dbReference>
<dbReference type="PROSITE" id="PS51257">
    <property type="entry name" value="PROKAR_LIPOPROTEIN"/>
    <property type="match status" value="1"/>
</dbReference>
<feature type="domain" description="MurNAc-LAA" evidence="4">
    <location>
        <begin position="184"/>
        <end position="302"/>
    </location>
</feature>
<evidence type="ECO:0000313" key="5">
    <source>
        <dbReference type="EMBL" id="MBU5335914.1"/>
    </source>
</evidence>
<evidence type="ECO:0000259" key="4">
    <source>
        <dbReference type="SMART" id="SM00646"/>
    </source>
</evidence>
<dbReference type="PANTHER" id="PTHR30404:SF0">
    <property type="entry name" value="N-ACETYLMURAMOYL-L-ALANINE AMIDASE AMIC"/>
    <property type="match status" value="1"/>
</dbReference>